<gene>
    <name evidence="1" type="ORF">HXO88_00055</name>
</gene>
<comment type="caution">
    <text evidence="1">The sequence shown here is derived from an EMBL/GenBank/DDBJ whole genome shotgun (WGS) entry which is preliminary data.</text>
</comment>
<name>A0A930WEK3_STRIT</name>
<dbReference type="Proteomes" id="UP000721045">
    <property type="component" value="Unassembled WGS sequence"/>
</dbReference>
<organism evidence="1 2">
    <name type="scientific">Streptococcus intermedius</name>
    <dbReference type="NCBI Taxonomy" id="1338"/>
    <lineage>
        <taxon>Bacteria</taxon>
        <taxon>Bacillati</taxon>
        <taxon>Bacillota</taxon>
        <taxon>Bacilli</taxon>
        <taxon>Lactobacillales</taxon>
        <taxon>Streptococcaceae</taxon>
        <taxon>Streptococcus</taxon>
        <taxon>Streptococcus anginosus group</taxon>
    </lineage>
</organism>
<sequence>METYAEFLKRVASFEQAELSIAETNFLPNSCVTEKVNSDNTFGAFYGDTVVFDLATEDKIWLAEIVKKLYDEAPGCFAEKLPVSSYHMTLHDLSSGSQFIELTGDLEQNRQRIERRLDDKPLAHKTIKMTSHFIFNMCNTSLVMGLVPVSESNYKILMDLYELVDDVGRLPYPFTPHITLAYYHVNGFSANEVKKLKRIVAELNKNQRWFVLDTSRLYYQTFSSMEYYQTILPFVKDKE</sequence>
<dbReference type="EMBL" id="JABZYP010000001">
    <property type="protein sequence ID" value="MBF1712130.1"/>
    <property type="molecule type" value="Genomic_DNA"/>
</dbReference>
<dbReference type="Gene3D" id="3.90.1140.10">
    <property type="entry name" value="Cyclic phosphodiesterase"/>
    <property type="match status" value="1"/>
</dbReference>
<dbReference type="InterPro" id="IPR009097">
    <property type="entry name" value="Cyclic_Pdiesterase"/>
</dbReference>
<evidence type="ECO:0000313" key="2">
    <source>
        <dbReference type="Proteomes" id="UP000721045"/>
    </source>
</evidence>
<reference evidence="1" key="1">
    <citation type="submission" date="2020-04" db="EMBL/GenBank/DDBJ databases">
        <title>Deep metagenomics examines the oral microbiome during advanced dental caries in children, revealing novel taxa and co-occurrences with host molecules.</title>
        <authorList>
            <person name="Baker J.L."/>
            <person name="Morton J.T."/>
            <person name="Dinis M."/>
            <person name="Alvarez R."/>
            <person name="Tran N.C."/>
            <person name="Knight R."/>
            <person name="Edlund A."/>
        </authorList>
    </citation>
    <scope>NUCLEOTIDE SEQUENCE</scope>
    <source>
        <strain evidence="1">JCVI_23_bin.22</strain>
    </source>
</reference>
<dbReference type="AlphaFoldDB" id="A0A930WEK3"/>
<proteinExistence type="predicted"/>
<dbReference type="SUPFAM" id="SSF55144">
    <property type="entry name" value="LigT-like"/>
    <property type="match status" value="1"/>
</dbReference>
<protein>
    <submittedName>
        <fullName evidence="1">LigT like phosphoesterase</fullName>
    </submittedName>
</protein>
<evidence type="ECO:0000313" key="1">
    <source>
        <dbReference type="EMBL" id="MBF1712130.1"/>
    </source>
</evidence>
<accession>A0A930WEK3</accession>